<evidence type="ECO:0000259" key="1">
    <source>
        <dbReference type="Pfam" id="PF17919"/>
    </source>
</evidence>
<dbReference type="EMBL" id="JACGWJ010000004">
    <property type="protein sequence ID" value="KAL0423784.1"/>
    <property type="molecule type" value="Genomic_DNA"/>
</dbReference>
<reference evidence="2" key="1">
    <citation type="submission" date="2020-06" db="EMBL/GenBank/DDBJ databases">
        <authorList>
            <person name="Li T."/>
            <person name="Hu X."/>
            <person name="Zhang T."/>
            <person name="Song X."/>
            <person name="Zhang H."/>
            <person name="Dai N."/>
            <person name="Sheng W."/>
            <person name="Hou X."/>
            <person name="Wei L."/>
        </authorList>
    </citation>
    <scope>NUCLEOTIDE SEQUENCE</scope>
    <source>
        <strain evidence="2">G02</strain>
        <tissue evidence="2">Leaf</tissue>
    </source>
</reference>
<organism evidence="2">
    <name type="scientific">Sesamum radiatum</name>
    <name type="common">Black benniseed</name>
    <dbReference type="NCBI Taxonomy" id="300843"/>
    <lineage>
        <taxon>Eukaryota</taxon>
        <taxon>Viridiplantae</taxon>
        <taxon>Streptophyta</taxon>
        <taxon>Embryophyta</taxon>
        <taxon>Tracheophyta</taxon>
        <taxon>Spermatophyta</taxon>
        <taxon>Magnoliopsida</taxon>
        <taxon>eudicotyledons</taxon>
        <taxon>Gunneridae</taxon>
        <taxon>Pentapetalae</taxon>
        <taxon>asterids</taxon>
        <taxon>lamiids</taxon>
        <taxon>Lamiales</taxon>
        <taxon>Pedaliaceae</taxon>
        <taxon>Sesamum</taxon>
    </lineage>
</organism>
<feature type="domain" description="Reverse transcriptase/retrotransposon-derived protein RNase H-like" evidence="1">
    <location>
        <begin position="136"/>
        <end position="225"/>
    </location>
</feature>
<dbReference type="SUPFAM" id="SSF56672">
    <property type="entry name" value="DNA/RNA polymerases"/>
    <property type="match status" value="2"/>
</dbReference>
<proteinExistence type="predicted"/>
<dbReference type="AlphaFoldDB" id="A0AAW2V2V8"/>
<evidence type="ECO:0000313" key="2">
    <source>
        <dbReference type="EMBL" id="KAL0423784.1"/>
    </source>
</evidence>
<protein>
    <submittedName>
        <fullName evidence="2">Mitochondrial protein</fullName>
    </submittedName>
</protein>
<accession>A0AAW2V2V8</accession>
<sequence>MSLKESYAIPKKQHPYRYAYGQKTKIERIVKEMLQSGIIKPSQSCFASPAHLVRRRMEAGDFVLTTSGVPRAYHISGGCCYRPTRFECMLKWPVPTSIKALRGFLRLIGYYRRFIKGYGVISKPLTVLLKKDAFEWNLEAKMAFNQLKKVMTTAHVLTMPDFSQPNVVEIDTCGKGIGVVLIQGGKLIAYLSKALAAKNLGLSTYEKEFLALLQAITKWRHYLQGWNKEVLNLTIMPSLTQIPLWMQNVQSSYEGNTLFQTIIKAKVVDAMSFPD</sequence>
<dbReference type="InterPro" id="IPR043502">
    <property type="entry name" value="DNA/RNA_pol_sf"/>
</dbReference>
<dbReference type="InterPro" id="IPR051320">
    <property type="entry name" value="Viral_Replic_Matur_Polypro"/>
</dbReference>
<dbReference type="Pfam" id="PF17919">
    <property type="entry name" value="RT_RNaseH_2"/>
    <property type="match status" value="1"/>
</dbReference>
<dbReference type="InterPro" id="IPR041577">
    <property type="entry name" value="RT_RNaseH_2"/>
</dbReference>
<dbReference type="Gene3D" id="3.10.10.10">
    <property type="entry name" value="HIV Type 1 Reverse Transcriptase, subunit A, domain 1"/>
    <property type="match status" value="1"/>
</dbReference>
<name>A0AAW2V2V8_SESRA</name>
<dbReference type="Gene3D" id="3.30.70.270">
    <property type="match status" value="1"/>
</dbReference>
<dbReference type="PANTHER" id="PTHR33064">
    <property type="entry name" value="POL PROTEIN"/>
    <property type="match status" value="1"/>
</dbReference>
<comment type="caution">
    <text evidence="2">The sequence shown here is derived from an EMBL/GenBank/DDBJ whole genome shotgun (WGS) entry which is preliminary data.</text>
</comment>
<gene>
    <name evidence="2" type="ORF">Sradi_0913200</name>
</gene>
<dbReference type="FunFam" id="3.30.70.270:FF:000020">
    <property type="entry name" value="Transposon Tf2-6 polyprotein-like Protein"/>
    <property type="match status" value="1"/>
</dbReference>
<dbReference type="InterPro" id="IPR043128">
    <property type="entry name" value="Rev_trsase/Diguanyl_cyclase"/>
</dbReference>
<dbReference type="PANTHER" id="PTHR33064:SF40">
    <property type="entry name" value="REVERSE TRANSCRIPTASE_RETROTRANSPOSON-DERIVED PROTEIN RNASE H-LIKE DOMAIN-CONTAINING PROTEIN"/>
    <property type="match status" value="1"/>
</dbReference>
<reference evidence="2" key="2">
    <citation type="journal article" date="2024" name="Plant">
        <title>Genomic evolution and insights into agronomic trait innovations of Sesamum species.</title>
        <authorList>
            <person name="Miao H."/>
            <person name="Wang L."/>
            <person name="Qu L."/>
            <person name="Liu H."/>
            <person name="Sun Y."/>
            <person name="Le M."/>
            <person name="Wang Q."/>
            <person name="Wei S."/>
            <person name="Zheng Y."/>
            <person name="Lin W."/>
            <person name="Duan Y."/>
            <person name="Cao H."/>
            <person name="Xiong S."/>
            <person name="Wang X."/>
            <person name="Wei L."/>
            <person name="Li C."/>
            <person name="Ma Q."/>
            <person name="Ju M."/>
            <person name="Zhao R."/>
            <person name="Li G."/>
            <person name="Mu C."/>
            <person name="Tian Q."/>
            <person name="Mei H."/>
            <person name="Zhang T."/>
            <person name="Gao T."/>
            <person name="Zhang H."/>
        </authorList>
    </citation>
    <scope>NUCLEOTIDE SEQUENCE</scope>
    <source>
        <strain evidence="2">G02</strain>
    </source>
</reference>